<dbReference type="PANTHER" id="PTHR30532:SF24">
    <property type="entry name" value="FERRIC ENTEROBACTIN-BINDING PERIPLASMIC PROTEIN FEPB"/>
    <property type="match status" value="1"/>
</dbReference>
<reference evidence="8" key="2">
    <citation type="submission" date="2020-09" db="EMBL/GenBank/DDBJ databases">
        <authorList>
            <person name="Sun Q."/>
            <person name="Ohkuma M."/>
        </authorList>
    </citation>
    <scope>NUCLEOTIDE SEQUENCE</scope>
    <source>
        <strain evidence="8">JCM 4637</strain>
    </source>
</reference>
<dbReference type="Gene3D" id="3.40.50.1980">
    <property type="entry name" value="Nitrogenase molybdenum iron protein domain"/>
    <property type="match status" value="2"/>
</dbReference>
<proteinExistence type="inferred from homology"/>
<feature type="domain" description="Fe/B12 periplasmic-binding" evidence="7">
    <location>
        <begin position="74"/>
        <end position="346"/>
    </location>
</feature>
<evidence type="ECO:0000313" key="8">
    <source>
        <dbReference type="EMBL" id="GHC95256.1"/>
    </source>
</evidence>
<comment type="subcellular location">
    <subcellularLocation>
        <location evidence="1">Cell envelope</location>
    </subcellularLocation>
</comment>
<dbReference type="EMBL" id="BMVC01000006">
    <property type="protein sequence ID" value="GHC95256.1"/>
    <property type="molecule type" value="Genomic_DNA"/>
</dbReference>
<dbReference type="SUPFAM" id="SSF53807">
    <property type="entry name" value="Helical backbone' metal receptor"/>
    <property type="match status" value="1"/>
</dbReference>
<reference evidence="8" key="1">
    <citation type="journal article" date="2014" name="Int. J. Syst. Evol. Microbiol.">
        <title>Complete genome sequence of Corynebacterium casei LMG S-19264T (=DSM 44701T), isolated from a smear-ripened cheese.</title>
        <authorList>
            <consortium name="US DOE Joint Genome Institute (JGI-PGF)"/>
            <person name="Walter F."/>
            <person name="Albersmeier A."/>
            <person name="Kalinowski J."/>
            <person name="Ruckert C."/>
        </authorList>
    </citation>
    <scope>NUCLEOTIDE SEQUENCE</scope>
    <source>
        <strain evidence="8">JCM 4637</strain>
    </source>
</reference>
<evidence type="ECO:0000259" key="7">
    <source>
        <dbReference type="PROSITE" id="PS50983"/>
    </source>
</evidence>
<dbReference type="PROSITE" id="PS51318">
    <property type="entry name" value="TAT"/>
    <property type="match status" value="1"/>
</dbReference>
<feature type="signal peptide" evidence="6">
    <location>
        <begin position="1"/>
        <end position="32"/>
    </location>
</feature>
<dbReference type="GO" id="GO:0030288">
    <property type="term" value="C:outer membrane-bounded periplasmic space"/>
    <property type="evidence" value="ECO:0007669"/>
    <property type="project" value="TreeGrafter"/>
</dbReference>
<organism evidence="8 9">
    <name type="scientific">Streptomyces finlayi</name>
    <dbReference type="NCBI Taxonomy" id="67296"/>
    <lineage>
        <taxon>Bacteria</taxon>
        <taxon>Bacillati</taxon>
        <taxon>Actinomycetota</taxon>
        <taxon>Actinomycetes</taxon>
        <taxon>Kitasatosporales</taxon>
        <taxon>Streptomycetaceae</taxon>
        <taxon>Streptomyces</taxon>
    </lineage>
</organism>
<evidence type="ECO:0000256" key="4">
    <source>
        <dbReference type="ARBA" id="ARBA00022729"/>
    </source>
</evidence>
<dbReference type="AlphaFoldDB" id="A0A918WYB7"/>
<dbReference type="Proteomes" id="UP000638353">
    <property type="component" value="Unassembled WGS sequence"/>
</dbReference>
<dbReference type="InterPro" id="IPR051313">
    <property type="entry name" value="Bact_iron-sidero_bind"/>
</dbReference>
<dbReference type="InterPro" id="IPR006311">
    <property type="entry name" value="TAT_signal"/>
</dbReference>
<gene>
    <name evidence="8" type="ORF">GCM10010334_34340</name>
</gene>
<dbReference type="PANTHER" id="PTHR30532">
    <property type="entry name" value="IRON III DICITRATE-BINDING PERIPLASMIC PROTEIN"/>
    <property type="match status" value="1"/>
</dbReference>
<comment type="caution">
    <text evidence="8">The sequence shown here is derived from an EMBL/GenBank/DDBJ whole genome shotgun (WGS) entry which is preliminary data.</text>
</comment>
<evidence type="ECO:0000313" key="9">
    <source>
        <dbReference type="Proteomes" id="UP000638353"/>
    </source>
</evidence>
<evidence type="ECO:0000256" key="3">
    <source>
        <dbReference type="ARBA" id="ARBA00022448"/>
    </source>
</evidence>
<keyword evidence="3" id="KW-0813">Transport</keyword>
<evidence type="ECO:0000256" key="2">
    <source>
        <dbReference type="ARBA" id="ARBA00008814"/>
    </source>
</evidence>
<dbReference type="PROSITE" id="PS50983">
    <property type="entry name" value="FE_B12_PBP"/>
    <property type="match status" value="1"/>
</dbReference>
<feature type="region of interest" description="Disordered" evidence="5">
    <location>
        <begin position="36"/>
        <end position="65"/>
    </location>
</feature>
<evidence type="ECO:0000256" key="1">
    <source>
        <dbReference type="ARBA" id="ARBA00004196"/>
    </source>
</evidence>
<dbReference type="Pfam" id="PF01497">
    <property type="entry name" value="Peripla_BP_2"/>
    <property type="match status" value="1"/>
</dbReference>
<name>A0A918WYB7_9ACTN</name>
<dbReference type="GO" id="GO:1901678">
    <property type="term" value="P:iron coordination entity transport"/>
    <property type="evidence" value="ECO:0007669"/>
    <property type="project" value="UniProtKB-ARBA"/>
</dbReference>
<sequence length="349" mass="36898">MSAKSSSPRLSRPTRRGLLAVGGALGIGAALAACGGEKASGSKSDTGSGAGEKSGPWSFTDDRGTKAETKAVPKNIVAFTGMAAALHDYGVEVKGVFGPTKGKDGKADVQAGDLDISKVEIIGNTFGEFDVEKYAKLMPELLISDMWEKDKLWYVPEGSAKKIYSLAPQVALWASSTNMEKALARRAGLAASLGADLKAPKTVDAKSRFEKASARLRAAAKAHPDITVMIGSASADLFYVSLAKMSADTLYFQELGVKFVEPKVDKAGFFEGLSWENVGKYKADVIMMDNRSAVLQPKDIAGKPTWAGLPAVKAGQVIPRVTEPIYSYAKCAPILEDLAKAIETAKKVS</sequence>
<dbReference type="RefSeq" id="WP_189824088.1">
    <property type="nucleotide sequence ID" value="NZ_BMVC01000006.1"/>
</dbReference>
<dbReference type="InterPro" id="IPR002491">
    <property type="entry name" value="ABC_transptr_periplasmic_BD"/>
</dbReference>
<evidence type="ECO:0000256" key="6">
    <source>
        <dbReference type="SAM" id="SignalP"/>
    </source>
</evidence>
<protein>
    <submittedName>
        <fullName evidence="8">ABC transporter substrate-binding protein</fullName>
    </submittedName>
</protein>
<evidence type="ECO:0000256" key="5">
    <source>
        <dbReference type="SAM" id="MobiDB-lite"/>
    </source>
</evidence>
<keyword evidence="4 6" id="KW-0732">Signal</keyword>
<comment type="similarity">
    <text evidence="2">Belongs to the bacterial solute-binding protein 8 family.</text>
</comment>
<accession>A0A918WYB7</accession>
<dbReference type="PROSITE" id="PS51257">
    <property type="entry name" value="PROKAR_LIPOPROTEIN"/>
    <property type="match status" value="1"/>
</dbReference>
<feature type="chain" id="PRO_5036943274" evidence="6">
    <location>
        <begin position="33"/>
        <end position="349"/>
    </location>
</feature>